<evidence type="ECO:0000313" key="3">
    <source>
        <dbReference type="Proteomes" id="UP000624279"/>
    </source>
</evidence>
<gene>
    <name evidence="2" type="ORF">H8K55_00790</name>
</gene>
<keyword evidence="1" id="KW-0472">Membrane</keyword>
<dbReference type="EMBL" id="JACOGA010000001">
    <property type="protein sequence ID" value="MBC3872107.1"/>
    <property type="molecule type" value="Genomic_DNA"/>
</dbReference>
<proteinExistence type="predicted"/>
<accession>A0ABR6Y7F9</accession>
<dbReference type="Proteomes" id="UP000624279">
    <property type="component" value="Unassembled WGS sequence"/>
</dbReference>
<keyword evidence="1" id="KW-0812">Transmembrane</keyword>
<keyword evidence="3" id="KW-1185">Reference proteome</keyword>
<reference evidence="2 3" key="1">
    <citation type="submission" date="2020-08" db="EMBL/GenBank/DDBJ databases">
        <title>Novel species isolated from subtropical streams in China.</title>
        <authorList>
            <person name="Lu H."/>
        </authorList>
    </citation>
    <scope>NUCLEOTIDE SEQUENCE [LARGE SCALE GENOMIC DNA]</scope>
    <source>
        <strain evidence="2 3">LX15W</strain>
    </source>
</reference>
<sequence>MKIATRLILLIGSLAIVSFIVSGIGIYGLIKSNEANLCIASI</sequence>
<dbReference type="RefSeq" id="WP_186940119.1">
    <property type="nucleotide sequence ID" value="NZ_JACOGA010000001.1"/>
</dbReference>
<keyword evidence="1" id="KW-1133">Transmembrane helix</keyword>
<protein>
    <submittedName>
        <fullName evidence="2">Uncharacterized protein</fullName>
    </submittedName>
</protein>
<evidence type="ECO:0000256" key="1">
    <source>
        <dbReference type="SAM" id="Phobius"/>
    </source>
</evidence>
<evidence type="ECO:0000313" key="2">
    <source>
        <dbReference type="EMBL" id="MBC3872107.1"/>
    </source>
</evidence>
<feature type="transmembrane region" description="Helical" evidence="1">
    <location>
        <begin position="7"/>
        <end position="30"/>
    </location>
</feature>
<name>A0ABR6Y7F9_9BURK</name>
<organism evidence="2 3">
    <name type="scientific">Undibacterium flavidum</name>
    <dbReference type="NCBI Taxonomy" id="2762297"/>
    <lineage>
        <taxon>Bacteria</taxon>
        <taxon>Pseudomonadati</taxon>
        <taxon>Pseudomonadota</taxon>
        <taxon>Betaproteobacteria</taxon>
        <taxon>Burkholderiales</taxon>
        <taxon>Oxalobacteraceae</taxon>
        <taxon>Undibacterium</taxon>
    </lineage>
</organism>
<comment type="caution">
    <text evidence="2">The sequence shown here is derived from an EMBL/GenBank/DDBJ whole genome shotgun (WGS) entry which is preliminary data.</text>
</comment>